<feature type="region of interest" description="Disordered" evidence="6">
    <location>
        <begin position="308"/>
        <end position="327"/>
    </location>
</feature>
<dbReference type="SUPFAM" id="SSF57667">
    <property type="entry name" value="beta-beta-alpha zinc fingers"/>
    <property type="match status" value="4"/>
</dbReference>
<evidence type="ECO:0000256" key="5">
    <source>
        <dbReference type="PROSITE-ProRule" id="PRU00042"/>
    </source>
</evidence>
<evidence type="ECO:0000256" key="6">
    <source>
        <dbReference type="SAM" id="MobiDB-lite"/>
    </source>
</evidence>
<keyword evidence="9" id="KW-1185">Reference proteome</keyword>
<dbReference type="FunFam" id="3.30.160.60:FF:000100">
    <property type="entry name" value="Zinc finger 45-like"/>
    <property type="match status" value="1"/>
</dbReference>
<keyword evidence="3 5" id="KW-0863">Zinc-finger</keyword>
<keyword evidence="1" id="KW-0479">Metal-binding</keyword>
<dbReference type="AlphaFoldDB" id="A0ABD3VS73"/>
<evidence type="ECO:0000259" key="7">
    <source>
        <dbReference type="PROSITE" id="PS50157"/>
    </source>
</evidence>
<feature type="domain" description="C2H2-type" evidence="7">
    <location>
        <begin position="612"/>
        <end position="639"/>
    </location>
</feature>
<keyword evidence="4" id="KW-0862">Zinc</keyword>
<evidence type="ECO:0000256" key="2">
    <source>
        <dbReference type="ARBA" id="ARBA00022737"/>
    </source>
</evidence>
<feature type="domain" description="C2H2-type" evidence="7">
    <location>
        <begin position="499"/>
        <end position="526"/>
    </location>
</feature>
<feature type="domain" description="C2H2-type" evidence="7">
    <location>
        <begin position="527"/>
        <end position="555"/>
    </location>
</feature>
<dbReference type="PANTHER" id="PTHR24379:SF121">
    <property type="entry name" value="C2H2-TYPE DOMAIN-CONTAINING PROTEIN"/>
    <property type="match status" value="1"/>
</dbReference>
<proteinExistence type="predicted"/>
<comment type="caution">
    <text evidence="8">The sequence shown here is derived from an EMBL/GenBank/DDBJ whole genome shotgun (WGS) entry which is preliminary data.</text>
</comment>
<evidence type="ECO:0000313" key="8">
    <source>
        <dbReference type="EMBL" id="KAL3864449.1"/>
    </source>
</evidence>
<feature type="domain" description="C2H2-type" evidence="7">
    <location>
        <begin position="640"/>
        <end position="667"/>
    </location>
</feature>
<evidence type="ECO:0000313" key="9">
    <source>
        <dbReference type="Proteomes" id="UP001634394"/>
    </source>
</evidence>
<name>A0ABD3VS73_SINWO</name>
<dbReference type="InterPro" id="IPR013087">
    <property type="entry name" value="Znf_C2H2_type"/>
</dbReference>
<dbReference type="EMBL" id="JBJQND010000010">
    <property type="protein sequence ID" value="KAL3864449.1"/>
    <property type="molecule type" value="Genomic_DNA"/>
</dbReference>
<evidence type="ECO:0000256" key="4">
    <source>
        <dbReference type="ARBA" id="ARBA00022833"/>
    </source>
</evidence>
<organism evidence="8 9">
    <name type="scientific">Sinanodonta woodiana</name>
    <name type="common">Chinese pond mussel</name>
    <name type="synonym">Anodonta woodiana</name>
    <dbReference type="NCBI Taxonomy" id="1069815"/>
    <lineage>
        <taxon>Eukaryota</taxon>
        <taxon>Metazoa</taxon>
        <taxon>Spiralia</taxon>
        <taxon>Lophotrochozoa</taxon>
        <taxon>Mollusca</taxon>
        <taxon>Bivalvia</taxon>
        <taxon>Autobranchia</taxon>
        <taxon>Heteroconchia</taxon>
        <taxon>Palaeoheterodonta</taxon>
        <taxon>Unionida</taxon>
        <taxon>Unionoidea</taxon>
        <taxon>Unionidae</taxon>
        <taxon>Unioninae</taxon>
        <taxon>Sinanodonta</taxon>
    </lineage>
</organism>
<dbReference type="FunFam" id="3.30.160.60:FF:001527">
    <property type="entry name" value="Zinc finger protein"/>
    <property type="match status" value="1"/>
</dbReference>
<dbReference type="Gene3D" id="3.30.160.60">
    <property type="entry name" value="Classic Zinc Finger"/>
    <property type="match status" value="8"/>
</dbReference>
<feature type="domain" description="C2H2-type" evidence="7">
    <location>
        <begin position="584"/>
        <end position="611"/>
    </location>
</feature>
<reference evidence="8 9" key="1">
    <citation type="submission" date="2024-11" db="EMBL/GenBank/DDBJ databases">
        <title>Chromosome-level genome assembly of the freshwater bivalve Anodonta woodiana.</title>
        <authorList>
            <person name="Chen X."/>
        </authorList>
    </citation>
    <scope>NUCLEOTIDE SEQUENCE [LARGE SCALE GENOMIC DNA]</scope>
    <source>
        <strain evidence="8">MN2024</strain>
        <tissue evidence="8">Gills</tissue>
    </source>
</reference>
<dbReference type="PROSITE" id="PS00028">
    <property type="entry name" value="ZINC_FINGER_C2H2_1"/>
    <property type="match status" value="7"/>
</dbReference>
<evidence type="ECO:0000256" key="1">
    <source>
        <dbReference type="ARBA" id="ARBA00022723"/>
    </source>
</evidence>
<dbReference type="Pfam" id="PF13894">
    <property type="entry name" value="zf-C2H2_4"/>
    <property type="match status" value="1"/>
</dbReference>
<keyword evidence="2" id="KW-0677">Repeat</keyword>
<dbReference type="InterPro" id="IPR036236">
    <property type="entry name" value="Znf_C2H2_sf"/>
</dbReference>
<dbReference type="Proteomes" id="UP001634394">
    <property type="component" value="Unassembled WGS sequence"/>
</dbReference>
<feature type="compositionally biased region" description="Basic residues" evidence="6">
    <location>
        <begin position="308"/>
        <end position="317"/>
    </location>
</feature>
<accession>A0ABD3VS73</accession>
<dbReference type="GO" id="GO:0008270">
    <property type="term" value="F:zinc ion binding"/>
    <property type="evidence" value="ECO:0007669"/>
    <property type="project" value="UniProtKB-KW"/>
</dbReference>
<sequence>MDSYLILLYVTLEQEDAIQVLFKQRDWLYNRKKFTKTDYKDESDFASPCRRPDLSENGPIQSMVELSSFTPNSPINNKRISKYASCIQQKINYEYRDQSDNAMNQSDFTHLSQKIFSKSQGVEVDHEEFPFSTCLQTAFHGAHSDEFYDTRVDSSAFHDGSRTQTSFNSDKIQVKSLEEGHDQLSFEIQIKQEEEEDIDSCQPELHADGSLIGISSKQPYVNVAPVMFLSPASIKEANNFINDSASHVSSSTREKLLRISKKKERVSDQRIRDKGTFKVQAGGKTFKRQRKNSSLSLVTETGKRKEKFFKKKGKGKASKSFLADRNKEHKKNILEKSHHQKHLLEIAEVKQQLELEKNVTAHMTTENLEKIEADSNKDCKNMTLEDISGANKSIADTSEEKTLVNLEYNKTEKTVTETRKSTQTESETTATIIRKSKMENGRIFCEDCKESFKLPGKFRRHKRDGKCVFHCEFCGKRYISKDYASFMVHKRYHMDDRPYKCQLCPKAYKFEYQLKVHFRSHAGERPWVCEICGARFLATFNLKQHKLNMHSDETHVCDVCGASLRNKGYLEWHKKFVHSSERPFPCPTCGQHFKTKKTLKDHKLVHEKSLAFVCEICSKGFKTKTRLNYHVRRHQNDRRYQCETCGKRFYCTKTLGNHQMIHSGEKPFKCSVCDYRCTIKSNLGKHMKVHTNK</sequence>
<dbReference type="PROSITE" id="PS50157">
    <property type="entry name" value="ZINC_FINGER_C2H2_2"/>
    <property type="match status" value="7"/>
</dbReference>
<dbReference type="PANTHER" id="PTHR24379">
    <property type="entry name" value="KRAB AND ZINC FINGER DOMAIN-CONTAINING"/>
    <property type="match status" value="1"/>
</dbReference>
<feature type="domain" description="C2H2-type" evidence="7">
    <location>
        <begin position="555"/>
        <end position="583"/>
    </location>
</feature>
<gene>
    <name evidence="8" type="ORF">ACJMK2_006133</name>
</gene>
<dbReference type="SMART" id="SM00355">
    <property type="entry name" value="ZnF_C2H2"/>
    <property type="match status" value="9"/>
</dbReference>
<feature type="domain" description="C2H2-type" evidence="7">
    <location>
        <begin position="668"/>
        <end position="693"/>
    </location>
</feature>
<evidence type="ECO:0000256" key="3">
    <source>
        <dbReference type="ARBA" id="ARBA00022771"/>
    </source>
</evidence>
<dbReference type="Pfam" id="PF00096">
    <property type="entry name" value="zf-C2H2"/>
    <property type="match status" value="3"/>
</dbReference>
<protein>
    <recommendedName>
        <fullName evidence="7">C2H2-type domain-containing protein</fullName>
    </recommendedName>
</protein>